<proteinExistence type="inferred from homology"/>
<gene>
    <name evidence="3" type="ORF">Mucpa_2439</name>
</gene>
<protein>
    <submittedName>
        <fullName evidence="3">Cytochrome P450</fullName>
    </submittedName>
</protein>
<evidence type="ECO:0000256" key="2">
    <source>
        <dbReference type="RuleBase" id="RU000461"/>
    </source>
</evidence>
<dbReference type="PANTHER" id="PTHR46696:SF1">
    <property type="entry name" value="CYTOCHROME P450 YJIB-RELATED"/>
    <property type="match status" value="1"/>
</dbReference>
<sequence>MKNFDLSSPDFNTIRYEIYKELRAEEPVYWYSNMNSWLITRYDDIMKLLKSDLVTTNHLVNDKLINIQDPDPLIIDITNVLKSWMIYNEAPAHTKFRKFMNHVFVHENIQKVRPLIKDLVRKRMAECDLMNGFDFVNSVANPISAEILRILLGLEEIELDKFFAWSDSIATFMQDFVVSPTPNIQIAQGAANSLLEMKLAFLEAIERRKLSPKLDLLSGLVEGLNNPTSGITEDEVVYQLIHLIFGGHKVPQYLLGNSLHCILTNPDAYNLLINNKEEYIPLLIEEVMRFEAPIQFITRHAKEDIFIHGKKIKKGDSVYLMLGSANRDETVFKNPEIFNLEKRNRRHISFGGGIHACLAAGLVTEEIKEIFSQFFNGVKEIRPLYDLNNPVWSKNSTFHGIEQQYISIN</sequence>
<dbReference type="eggNOG" id="COG2124">
    <property type="taxonomic scope" value="Bacteria"/>
</dbReference>
<dbReference type="EMBL" id="CM001403">
    <property type="protein sequence ID" value="EHQ26561.1"/>
    <property type="molecule type" value="Genomic_DNA"/>
</dbReference>
<dbReference type="Pfam" id="PF00067">
    <property type="entry name" value="p450"/>
    <property type="match status" value="1"/>
</dbReference>
<evidence type="ECO:0000256" key="1">
    <source>
        <dbReference type="ARBA" id="ARBA00010617"/>
    </source>
</evidence>
<dbReference type="SMR" id="H1YIJ5"/>
<dbReference type="Proteomes" id="UP000002774">
    <property type="component" value="Chromosome"/>
</dbReference>
<keyword evidence="2" id="KW-0479">Metal-binding</keyword>
<dbReference type="STRING" id="714943.Mucpa_2439"/>
<organism evidence="3 4">
    <name type="scientific">Mucilaginibacter paludis DSM 18603</name>
    <dbReference type="NCBI Taxonomy" id="714943"/>
    <lineage>
        <taxon>Bacteria</taxon>
        <taxon>Pseudomonadati</taxon>
        <taxon>Bacteroidota</taxon>
        <taxon>Sphingobacteriia</taxon>
        <taxon>Sphingobacteriales</taxon>
        <taxon>Sphingobacteriaceae</taxon>
        <taxon>Mucilaginibacter</taxon>
    </lineage>
</organism>
<dbReference type="PANTHER" id="PTHR46696">
    <property type="entry name" value="P450, PUTATIVE (EUROFUNG)-RELATED"/>
    <property type="match status" value="1"/>
</dbReference>
<evidence type="ECO:0000313" key="4">
    <source>
        <dbReference type="Proteomes" id="UP000002774"/>
    </source>
</evidence>
<dbReference type="OrthoDB" id="9801155at2"/>
<accession>H1YIJ5</accession>
<dbReference type="InterPro" id="IPR036396">
    <property type="entry name" value="Cyt_P450_sf"/>
</dbReference>
<dbReference type="Gene3D" id="1.10.630.10">
    <property type="entry name" value="Cytochrome P450"/>
    <property type="match status" value="1"/>
</dbReference>
<dbReference type="GO" id="GO:0020037">
    <property type="term" value="F:heme binding"/>
    <property type="evidence" value="ECO:0007669"/>
    <property type="project" value="InterPro"/>
</dbReference>
<dbReference type="HOGENOM" id="CLU_033716_2_0_10"/>
<keyword evidence="2" id="KW-0349">Heme</keyword>
<keyword evidence="2" id="KW-0408">Iron</keyword>
<comment type="similarity">
    <text evidence="1 2">Belongs to the cytochrome P450 family.</text>
</comment>
<dbReference type="GO" id="GO:0005506">
    <property type="term" value="F:iron ion binding"/>
    <property type="evidence" value="ECO:0007669"/>
    <property type="project" value="InterPro"/>
</dbReference>
<dbReference type="InterPro" id="IPR001128">
    <property type="entry name" value="Cyt_P450"/>
</dbReference>
<keyword evidence="2" id="KW-0560">Oxidoreductase</keyword>
<dbReference type="AlphaFoldDB" id="H1YIJ5"/>
<dbReference type="InterPro" id="IPR017972">
    <property type="entry name" value="Cyt_P450_CS"/>
</dbReference>
<dbReference type="PRINTS" id="PR00359">
    <property type="entry name" value="BP450"/>
</dbReference>
<dbReference type="PROSITE" id="PS00086">
    <property type="entry name" value="CYTOCHROME_P450"/>
    <property type="match status" value="1"/>
</dbReference>
<name>H1YIJ5_9SPHI</name>
<dbReference type="RefSeq" id="WP_008506663.1">
    <property type="nucleotide sequence ID" value="NZ_CM001403.1"/>
</dbReference>
<keyword evidence="2" id="KW-0503">Monooxygenase</keyword>
<evidence type="ECO:0000313" key="3">
    <source>
        <dbReference type="EMBL" id="EHQ26561.1"/>
    </source>
</evidence>
<dbReference type="SUPFAM" id="SSF48264">
    <property type="entry name" value="Cytochrome P450"/>
    <property type="match status" value="1"/>
</dbReference>
<reference evidence="3" key="1">
    <citation type="submission" date="2011-09" db="EMBL/GenBank/DDBJ databases">
        <title>The permanent draft genome of Mucilaginibacter paludis DSM 18603.</title>
        <authorList>
            <consortium name="US DOE Joint Genome Institute (JGI-PGF)"/>
            <person name="Lucas S."/>
            <person name="Han J."/>
            <person name="Lapidus A."/>
            <person name="Bruce D."/>
            <person name="Goodwin L."/>
            <person name="Pitluck S."/>
            <person name="Peters L."/>
            <person name="Kyrpides N."/>
            <person name="Mavromatis K."/>
            <person name="Ivanova N."/>
            <person name="Mikhailova N."/>
            <person name="Held B."/>
            <person name="Detter J.C."/>
            <person name="Tapia R."/>
            <person name="Han C."/>
            <person name="Land M."/>
            <person name="Hauser L."/>
            <person name="Markowitz V."/>
            <person name="Cheng J.-F."/>
            <person name="Hugenholtz P."/>
            <person name="Woyke T."/>
            <person name="Wu D."/>
            <person name="Tindall B."/>
            <person name="Brambilla E."/>
            <person name="Klenk H.-P."/>
            <person name="Eisen J.A."/>
        </authorList>
    </citation>
    <scope>NUCLEOTIDE SEQUENCE [LARGE SCALE GENOMIC DNA]</scope>
    <source>
        <strain evidence="3">DSM 18603</strain>
    </source>
</reference>
<keyword evidence="4" id="KW-1185">Reference proteome</keyword>
<dbReference type="InterPro" id="IPR002397">
    <property type="entry name" value="Cyt_P450_B"/>
</dbReference>
<dbReference type="GO" id="GO:0016705">
    <property type="term" value="F:oxidoreductase activity, acting on paired donors, with incorporation or reduction of molecular oxygen"/>
    <property type="evidence" value="ECO:0007669"/>
    <property type="project" value="InterPro"/>
</dbReference>
<dbReference type="GO" id="GO:0004497">
    <property type="term" value="F:monooxygenase activity"/>
    <property type="evidence" value="ECO:0007669"/>
    <property type="project" value="UniProtKB-KW"/>
</dbReference>